<gene>
    <name evidence="1" type="ORF">SIAM614_15520</name>
</gene>
<protein>
    <submittedName>
        <fullName evidence="1">Uncharacterized protein</fullName>
    </submittedName>
</protein>
<evidence type="ECO:0000313" key="1">
    <source>
        <dbReference type="EMBL" id="EAV44221.1"/>
    </source>
</evidence>
<proteinExistence type="predicted"/>
<dbReference type="AlphaFoldDB" id="A0NTD9"/>
<evidence type="ECO:0000313" key="2">
    <source>
        <dbReference type="Proteomes" id="UP000004848"/>
    </source>
</evidence>
<dbReference type="RefSeq" id="WP_006934782.1">
    <property type="nucleotide sequence ID" value="NZ_AAUW01000007.1"/>
</dbReference>
<dbReference type="eggNOG" id="ENOG502Z8GP">
    <property type="taxonomic scope" value="Bacteria"/>
</dbReference>
<reference evidence="1 2" key="1">
    <citation type="submission" date="2006-05" db="EMBL/GenBank/DDBJ databases">
        <authorList>
            <person name="King G."/>
            <person name="Ferriera S."/>
            <person name="Johnson J."/>
            <person name="Kravitz S."/>
            <person name="Beeson K."/>
            <person name="Sutton G."/>
            <person name="Rogers Y.-H."/>
            <person name="Friedman R."/>
            <person name="Frazier M."/>
            <person name="Venter J.C."/>
        </authorList>
    </citation>
    <scope>NUCLEOTIDE SEQUENCE [LARGE SCALE GENOMIC DNA]</scope>
    <source>
        <strain evidence="2">ATCC 25650 / DSM 13394 / JCM 20685 / NBRC 16684 / NCIMB 2208 / IAM 12614 / B1</strain>
    </source>
</reference>
<dbReference type="OrthoDB" id="981968at2"/>
<accession>A0NTD9</accession>
<dbReference type="Proteomes" id="UP000004848">
    <property type="component" value="Unassembled WGS sequence"/>
</dbReference>
<name>A0NTD9_ROSAI</name>
<comment type="caution">
    <text evidence="1">The sequence shown here is derived from an EMBL/GenBank/DDBJ whole genome shotgun (WGS) entry which is preliminary data.</text>
</comment>
<sequence>MKPAKAGFKPTRGLFGWLPPKKQIHPSFRFLKESPRNRSTRAMMNEAFARFADRDGNFVEQFQTTGFDNRTFELYVSELLHSEGFAMISDAPHPDFSVEKGGVRIHIECTTTNRTDTGGSRLVPYEPTNDRDLDIQDISDRSENDIPLRIGGALRNKLLHRINRKRDPKAYWELPHVAGQPFVIAVESFHEHGSLGFGGAAAAFYLYGIRQSPSWDGSGRLVIEQQQVARHISGDKDIPSGFFNLEGTEHVSAVLWTNAGTVPKFTRVALAGPYPDEDVTVLRFGTMFDSDPNAHQPLPFAYIVGDPGTPEETWGQEAMLIHNPNALHPVPTGLFETVTETVLQNGRPVDTLKSGFFPYMSLSNVFTGPGRRKVAMDVGNRAYESLVQLFADNDPKHG</sequence>
<dbReference type="EMBL" id="AAUW01000007">
    <property type="protein sequence ID" value="EAV44221.1"/>
    <property type="molecule type" value="Genomic_DNA"/>
</dbReference>
<dbReference type="GeneID" id="68846744"/>
<organism evidence="1 2">
    <name type="scientific">Roseibium aggregatum (strain ATCC 25650 / DSM 13394 / JCM 20685 / NBRC 16684 / NCIMB 2208 / IAM 12614 / B1)</name>
    <name type="common">Stappia aggregata</name>
    <dbReference type="NCBI Taxonomy" id="384765"/>
    <lineage>
        <taxon>Bacteria</taxon>
        <taxon>Pseudomonadati</taxon>
        <taxon>Pseudomonadota</taxon>
        <taxon>Alphaproteobacteria</taxon>
        <taxon>Hyphomicrobiales</taxon>
        <taxon>Stappiaceae</taxon>
        <taxon>Roseibium</taxon>
    </lineage>
</organism>